<reference evidence="3" key="1">
    <citation type="journal article" date="2019" name="Int. J. Syst. Evol. Microbiol.">
        <title>The Global Catalogue of Microorganisms (GCM) 10K type strain sequencing project: providing services to taxonomists for standard genome sequencing and annotation.</title>
        <authorList>
            <consortium name="The Broad Institute Genomics Platform"/>
            <consortium name="The Broad Institute Genome Sequencing Center for Infectious Disease"/>
            <person name="Wu L."/>
            <person name="Ma J."/>
        </authorList>
    </citation>
    <scope>NUCLEOTIDE SEQUENCE [LARGE SCALE GENOMIC DNA]</scope>
    <source>
        <strain evidence="3">KCTC 42805</strain>
    </source>
</reference>
<dbReference type="InterPro" id="IPR049279">
    <property type="entry name" value="DUF3108-like"/>
</dbReference>
<dbReference type="Gene3D" id="2.40.360.20">
    <property type="match status" value="1"/>
</dbReference>
<name>A0ABW5LZ28_9BACT</name>
<evidence type="ECO:0000313" key="2">
    <source>
        <dbReference type="EMBL" id="MFD2570053.1"/>
    </source>
</evidence>
<protein>
    <recommendedName>
        <fullName evidence="1">DUF3108 domain-containing protein</fullName>
    </recommendedName>
</protein>
<feature type="domain" description="DUF3108" evidence="1">
    <location>
        <begin position="29"/>
        <end position="228"/>
    </location>
</feature>
<comment type="caution">
    <text evidence="2">The sequence shown here is derived from an EMBL/GenBank/DDBJ whole genome shotgun (WGS) entry which is preliminary data.</text>
</comment>
<dbReference type="RefSeq" id="WP_381520138.1">
    <property type="nucleotide sequence ID" value="NZ_JBHULN010000002.1"/>
</dbReference>
<gene>
    <name evidence="2" type="ORF">ACFSUS_05365</name>
</gene>
<organism evidence="2 3">
    <name type="scientific">Spirosoma soli</name>
    <dbReference type="NCBI Taxonomy" id="1770529"/>
    <lineage>
        <taxon>Bacteria</taxon>
        <taxon>Pseudomonadati</taxon>
        <taxon>Bacteroidota</taxon>
        <taxon>Cytophagia</taxon>
        <taxon>Cytophagales</taxon>
        <taxon>Cytophagaceae</taxon>
        <taxon>Spirosoma</taxon>
    </lineage>
</organism>
<dbReference type="Pfam" id="PF21347">
    <property type="entry name" value="DUF3108_like"/>
    <property type="match status" value="1"/>
</dbReference>
<evidence type="ECO:0000259" key="1">
    <source>
        <dbReference type="Pfam" id="PF21347"/>
    </source>
</evidence>
<dbReference type="Proteomes" id="UP001597469">
    <property type="component" value="Unassembled WGS sequence"/>
</dbReference>
<dbReference type="EMBL" id="JBHULN010000002">
    <property type="protein sequence ID" value="MFD2570053.1"/>
    <property type="molecule type" value="Genomic_DNA"/>
</dbReference>
<sequence>MEQLLFAFLLVIAVQVAGQAQDCLGMAFKSGMNYELTMYNTNDKPIGKIDYQIKDVHKEGGSTVIDIVAKFQDEKGNQREPSTIRYTCTGNELVADMSGLGMGVLGANSKQELKMKTNTIVYPAKLSVGQKLDDGLMEAEMYMDGAPMAQMNMTLLNRQVESQQAVTTPAGSYDTYKITADINYETRVMGIPVRNKMRTVSYRANNMLFDIKSENYDKKGKLTGYTLLSKAN</sequence>
<keyword evidence="3" id="KW-1185">Reference proteome</keyword>
<accession>A0ABW5LZ28</accession>
<evidence type="ECO:0000313" key="3">
    <source>
        <dbReference type="Proteomes" id="UP001597469"/>
    </source>
</evidence>
<proteinExistence type="predicted"/>